<dbReference type="Proteomes" id="UP000389128">
    <property type="component" value="Unassembled WGS sequence"/>
</dbReference>
<dbReference type="Gene3D" id="3.30.70.120">
    <property type="match status" value="1"/>
</dbReference>
<name>A0A6C2CNA4_9RHOO</name>
<accession>A0A6C2CNA4</accession>
<dbReference type="RefSeq" id="WP_148580259.1">
    <property type="nucleotide sequence ID" value="NZ_JAVEUW010000027.1"/>
</dbReference>
<protein>
    <submittedName>
        <fullName evidence="1">DUF3240 domain-containing protein</fullName>
    </submittedName>
</protein>
<dbReference type="Pfam" id="PF11582">
    <property type="entry name" value="DUF3240"/>
    <property type="match status" value="1"/>
</dbReference>
<dbReference type="InterPro" id="IPR021634">
    <property type="entry name" value="DUF3240"/>
</dbReference>
<dbReference type="AlphaFoldDB" id="A0A6C2CNA4"/>
<gene>
    <name evidence="1" type="ORF">ETQ85_16895</name>
</gene>
<organism evidence="1 2">
    <name type="scientific">Zoogloea oleivorans</name>
    <dbReference type="NCBI Taxonomy" id="1552750"/>
    <lineage>
        <taxon>Bacteria</taxon>
        <taxon>Pseudomonadati</taxon>
        <taxon>Pseudomonadota</taxon>
        <taxon>Betaproteobacteria</taxon>
        <taxon>Rhodocyclales</taxon>
        <taxon>Zoogloeaceae</taxon>
        <taxon>Zoogloea</taxon>
    </lineage>
</organism>
<dbReference type="EMBL" id="SDKK01000016">
    <property type="protein sequence ID" value="TYC54842.1"/>
    <property type="molecule type" value="Genomic_DNA"/>
</dbReference>
<evidence type="ECO:0000313" key="1">
    <source>
        <dbReference type="EMBL" id="TYC54842.1"/>
    </source>
</evidence>
<reference evidence="1 2" key="1">
    <citation type="submission" date="2019-01" db="EMBL/GenBank/DDBJ databases">
        <title>Zoogloea oleivorans genome sequencing and assembly.</title>
        <authorList>
            <person name="Tancsics A."/>
            <person name="Farkas M."/>
            <person name="Kriszt B."/>
            <person name="Maroti G."/>
            <person name="Horvath B."/>
        </authorList>
    </citation>
    <scope>NUCLEOTIDE SEQUENCE [LARGE SCALE GENOMIC DNA]</scope>
    <source>
        <strain evidence="1 2">Buc</strain>
    </source>
</reference>
<dbReference type="OrthoDB" id="9180928at2"/>
<sequence>MNSDNQPGVVLTLVMPVEVEDALLETLLEHPDLAPGFTSNRVEGQGQRVTFIGTAEHVRGRASCCRVQLVIPQADAEALLSILREQFATSRVFFWMVPALASGRLA</sequence>
<evidence type="ECO:0000313" key="2">
    <source>
        <dbReference type="Proteomes" id="UP000389128"/>
    </source>
</evidence>
<proteinExistence type="predicted"/>
<comment type="caution">
    <text evidence="1">The sequence shown here is derived from an EMBL/GenBank/DDBJ whole genome shotgun (WGS) entry which is preliminary data.</text>
</comment>
<keyword evidence="2" id="KW-1185">Reference proteome</keyword>
<dbReference type="InterPro" id="IPR015867">
    <property type="entry name" value="N-reg_PII/ATP_PRibTrfase_C"/>
</dbReference>